<name>A0AAE1G4V3_PETCI</name>
<dbReference type="Proteomes" id="UP001286313">
    <property type="component" value="Unassembled WGS sequence"/>
</dbReference>
<evidence type="ECO:0000259" key="5">
    <source>
        <dbReference type="PROSITE" id="PS51253"/>
    </source>
</evidence>
<reference evidence="6" key="1">
    <citation type="submission" date="2023-10" db="EMBL/GenBank/DDBJ databases">
        <title>Genome assemblies of two species of porcelain crab, Petrolisthes cinctipes and Petrolisthes manimaculis (Anomura: Porcellanidae).</title>
        <authorList>
            <person name="Angst P."/>
        </authorList>
    </citation>
    <scope>NUCLEOTIDE SEQUENCE</scope>
    <source>
        <strain evidence="6">PB745_01</strain>
        <tissue evidence="6">Gill</tissue>
    </source>
</reference>
<dbReference type="GO" id="GO:0005634">
    <property type="term" value="C:nucleus"/>
    <property type="evidence" value="ECO:0007669"/>
    <property type="project" value="UniProtKB-SubCell"/>
</dbReference>
<feature type="domain" description="HTH CENPB-type" evidence="5">
    <location>
        <begin position="73"/>
        <end position="144"/>
    </location>
</feature>
<feature type="compositionally biased region" description="Basic and acidic residues" evidence="4">
    <location>
        <begin position="229"/>
        <end position="240"/>
    </location>
</feature>
<dbReference type="PROSITE" id="PS51253">
    <property type="entry name" value="HTH_CENPB"/>
    <property type="match status" value="1"/>
</dbReference>
<feature type="region of interest" description="Disordered" evidence="4">
    <location>
        <begin position="172"/>
        <end position="240"/>
    </location>
</feature>
<accession>A0AAE1G4V3</accession>
<dbReference type="SMART" id="SM00674">
    <property type="entry name" value="CENPB"/>
    <property type="match status" value="1"/>
</dbReference>
<dbReference type="PANTHER" id="PTHR19303">
    <property type="entry name" value="TRANSPOSON"/>
    <property type="match status" value="1"/>
</dbReference>
<dbReference type="EMBL" id="JAWQEG010000999">
    <property type="protein sequence ID" value="KAK3883278.1"/>
    <property type="molecule type" value="Genomic_DNA"/>
</dbReference>
<evidence type="ECO:0000313" key="7">
    <source>
        <dbReference type="Proteomes" id="UP001286313"/>
    </source>
</evidence>
<dbReference type="SUPFAM" id="SSF46689">
    <property type="entry name" value="Homeodomain-like"/>
    <property type="match status" value="2"/>
</dbReference>
<dbReference type="InterPro" id="IPR009057">
    <property type="entry name" value="Homeodomain-like_sf"/>
</dbReference>
<dbReference type="AlphaFoldDB" id="A0AAE1G4V3"/>
<dbReference type="PANTHER" id="PTHR19303:SF73">
    <property type="entry name" value="PROTEIN PDC2"/>
    <property type="match status" value="1"/>
</dbReference>
<organism evidence="6 7">
    <name type="scientific">Petrolisthes cinctipes</name>
    <name type="common">Flat porcelain crab</name>
    <dbReference type="NCBI Taxonomy" id="88211"/>
    <lineage>
        <taxon>Eukaryota</taxon>
        <taxon>Metazoa</taxon>
        <taxon>Ecdysozoa</taxon>
        <taxon>Arthropoda</taxon>
        <taxon>Crustacea</taxon>
        <taxon>Multicrustacea</taxon>
        <taxon>Malacostraca</taxon>
        <taxon>Eumalacostraca</taxon>
        <taxon>Eucarida</taxon>
        <taxon>Decapoda</taxon>
        <taxon>Pleocyemata</taxon>
        <taxon>Anomura</taxon>
        <taxon>Galatheoidea</taxon>
        <taxon>Porcellanidae</taxon>
        <taxon>Petrolisthes</taxon>
    </lineage>
</organism>
<dbReference type="Pfam" id="PF03221">
    <property type="entry name" value="HTH_Tnp_Tc5"/>
    <property type="match status" value="1"/>
</dbReference>
<gene>
    <name evidence="6" type="ORF">Pcinc_012407</name>
</gene>
<evidence type="ECO:0000256" key="1">
    <source>
        <dbReference type="ARBA" id="ARBA00004123"/>
    </source>
</evidence>
<feature type="compositionally biased region" description="Low complexity" evidence="4">
    <location>
        <begin position="198"/>
        <end position="218"/>
    </location>
</feature>
<evidence type="ECO:0000313" key="6">
    <source>
        <dbReference type="EMBL" id="KAK3883278.1"/>
    </source>
</evidence>
<dbReference type="InterPro" id="IPR006600">
    <property type="entry name" value="HTH_CenpB_DNA-bd_dom"/>
</dbReference>
<evidence type="ECO:0000256" key="2">
    <source>
        <dbReference type="ARBA" id="ARBA00023125"/>
    </source>
</evidence>
<keyword evidence="7" id="KW-1185">Reference proteome</keyword>
<protein>
    <recommendedName>
        <fullName evidence="5">HTH CENPB-type domain-containing protein</fullName>
    </recommendedName>
</protein>
<dbReference type="Pfam" id="PF04218">
    <property type="entry name" value="CENP-B_N"/>
    <property type="match status" value="1"/>
</dbReference>
<dbReference type="InterPro" id="IPR007889">
    <property type="entry name" value="HTH_Psq"/>
</dbReference>
<keyword evidence="3" id="KW-0539">Nucleus</keyword>
<comment type="caution">
    <text evidence="6">The sequence shown here is derived from an EMBL/GenBank/DDBJ whole genome shotgun (WGS) entry which is preliminary data.</text>
</comment>
<evidence type="ECO:0000256" key="4">
    <source>
        <dbReference type="SAM" id="MobiDB-lite"/>
    </source>
</evidence>
<dbReference type="GO" id="GO:0003677">
    <property type="term" value="F:DNA binding"/>
    <property type="evidence" value="ECO:0007669"/>
    <property type="project" value="UniProtKB-KW"/>
</dbReference>
<proteinExistence type="predicted"/>
<dbReference type="Gene3D" id="1.10.10.60">
    <property type="entry name" value="Homeodomain-like"/>
    <property type="match status" value="2"/>
</dbReference>
<dbReference type="InterPro" id="IPR050863">
    <property type="entry name" value="CenT-Element_Derived"/>
</dbReference>
<evidence type="ECO:0000256" key="3">
    <source>
        <dbReference type="ARBA" id="ARBA00023242"/>
    </source>
</evidence>
<comment type="subcellular location">
    <subcellularLocation>
        <location evidence="1">Nucleus</location>
    </subcellularLocation>
</comment>
<sequence>MAPPPAKRPRKVLTLETKREILRRCDEGWSTARIRENFGIPKSSLCELKKARDKITAYTDDFSVASKTGKKKDRKTMAKPMHVDLDQCVIKWYQQQRGSGVMVRGTELKMAAERFGNNIGLHGFKASEGWLYRFKLRHGLSNKKVYGESLDANALIKAQSQWSKKQTKIETFFKPTTPSPHPTPSPNLEMEPSQSTRPDSLSPDDAPLPSLPSSPRSSETPQPIQDIDTELKSASEDSDE</sequence>
<keyword evidence="2" id="KW-0238">DNA-binding</keyword>